<dbReference type="InterPro" id="IPR001179">
    <property type="entry name" value="PPIase_FKBP_dom"/>
</dbReference>
<sequence length="451" mass="49144">MQVTEQAAEGLKRGFSVVVPAADIAAARDKRLAAVAKEVRIPGFRPGKVPASVVKQRFGQSVMGEVLDEQVQSVTRTVIEERGLRPALQPKIELVKFAEGEDLEFTIELEQLPEIPLPDFSAIALEKPVTKVGDEEITKALEGIAARNRQMEDVTEARPAAQGDVVVTDFEGRLVDEAAEGGLAEPFQGGTGTDMPVEIGGAGFIPGFAEGLVGINVGETRDVKVTFPAEYGAAELAGKDAVFKLTAKKLQTPASATVDDDFAKKLGLADVSELKTRISESLQQEYDQISRLNVKRKLLDALSAQASFEVPAGMVDAEFEQIWQRIEADRTAGRLDEEDKGKDEDTLKSEYRAIAERRIRLGLLLSEIGRSNNIQVTNEELTGAMRAEAQRYPGQERQVIEFFQKNPQAIENLRAPLFEEKVVDFMLELAKVTEKEVPAAELSAEPAEAAA</sequence>
<dbReference type="GO" id="GO:0003755">
    <property type="term" value="F:peptidyl-prolyl cis-trans isomerase activity"/>
    <property type="evidence" value="ECO:0007669"/>
    <property type="project" value="UniProtKB-EC"/>
</dbReference>
<comment type="subcellular location">
    <subcellularLocation>
        <location evidence="10">Cytoplasm</location>
    </subcellularLocation>
    <text evidence="10">About half TF is bound to the ribosome near the polypeptide exit tunnel while the other half is free in the cytoplasm.</text>
</comment>
<comment type="caution">
    <text evidence="14">The sequence shown here is derived from an EMBL/GenBank/DDBJ whole genome shotgun (WGS) entry which is preliminary data.</text>
</comment>
<evidence type="ECO:0000313" key="15">
    <source>
        <dbReference type="Proteomes" id="UP000626026"/>
    </source>
</evidence>
<dbReference type="SUPFAM" id="SSF54534">
    <property type="entry name" value="FKBP-like"/>
    <property type="match status" value="1"/>
</dbReference>
<comment type="similarity">
    <text evidence="2 10 12">Belongs to the FKBP-type PPIase family. Tig subfamily.</text>
</comment>
<dbReference type="RefSeq" id="WP_187784136.1">
    <property type="nucleotide sequence ID" value="NZ_JACTVA010000011.1"/>
</dbReference>
<evidence type="ECO:0000313" key="14">
    <source>
        <dbReference type="EMBL" id="MBC9206894.1"/>
    </source>
</evidence>
<protein>
    <recommendedName>
        <fullName evidence="4 10">Trigger factor</fullName>
        <shortName evidence="10">TF</shortName>
        <ecNumber evidence="3 10">5.2.1.8</ecNumber>
    </recommendedName>
    <alternativeName>
        <fullName evidence="9 10">PPIase</fullName>
    </alternativeName>
</protein>
<dbReference type="EC" id="5.2.1.8" evidence="3 10"/>
<accession>A0ABR7RJZ2</accession>
<evidence type="ECO:0000256" key="9">
    <source>
        <dbReference type="ARBA" id="ARBA00029986"/>
    </source>
</evidence>
<feature type="domain" description="PPIase FKBP-type" evidence="13">
    <location>
        <begin position="163"/>
        <end position="258"/>
    </location>
</feature>
<dbReference type="PANTHER" id="PTHR30560">
    <property type="entry name" value="TRIGGER FACTOR CHAPERONE AND PEPTIDYL-PROLYL CIS/TRANS ISOMERASE"/>
    <property type="match status" value="1"/>
</dbReference>
<organism evidence="14 15">
    <name type="scientific">Teichococcus aerophilus</name>
    <dbReference type="NCBI Taxonomy" id="1224513"/>
    <lineage>
        <taxon>Bacteria</taxon>
        <taxon>Pseudomonadati</taxon>
        <taxon>Pseudomonadota</taxon>
        <taxon>Alphaproteobacteria</taxon>
        <taxon>Acetobacterales</taxon>
        <taxon>Roseomonadaceae</taxon>
        <taxon>Roseomonas</taxon>
    </lineage>
</organism>
<keyword evidence="7 10" id="KW-0413">Isomerase</keyword>
<keyword evidence="10 12" id="KW-0131">Cell cycle</keyword>
<dbReference type="InterPro" id="IPR036611">
    <property type="entry name" value="Trigger_fac_ribosome-bd_sf"/>
</dbReference>
<dbReference type="Proteomes" id="UP000626026">
    <property type="component" value="Unassembled WGS sequence"/>
</dbReference>
<dbReference type="InterPro" id="IPR037041">
    <property type="entry name" value="Trigger_fac_C_sf"/>
</dbReference>
<dbReference type="PIRSF" id="PIRSF003095">
    <property type="entry name" value="Trigger_factor"/>
    <property type="match status" value="1"/>
</dbReference>
<dbReference type="Pfam" id="PF05698">
    <property type="entry name" value="Trigger_C"/>
    <property type="match status" value="1"/>
</dbReference>
<evidence type="ECO:0000256" key="10">
    <source>
        <dbReference type="HAMAP-Rule" id="MF_00303"/>
    </source>
</evidence>
<keyword evidence="10 12" id="KW-0132">Cell division</keyword>
<evidence type="ECO:0000256" key="1">
    <source>
        <dbReference type="ARBA" id="ARBA00000971"/>
    </source>
</evidence>
<comment type="domain">
    <text evidence="10">Consists of 3 domains; the N-terminus binds the ribosome, the middle domain has PPIase activity, while the C-terminus has intrinsic chaperone activity on its own.</text>
</comment>
<dbReference type="InterPro" id="IPR027304">
    <property type="entry name" value="Trigger_fact/SurA_dom_sf"/>
</dbReference>
<dbReference type="PROSITE" id="PS50059">
    <property type="entry name" value="FKBP_PPIASE"/>
    <property type="match status" value="1"/>
</dbReference>
<dbReference type="NCBIfam" id="TIGR00115">
    <property type="entry name" value="tig"/>
    <property type="match status" value="1"/>
</dbReference>
<comment type="function">
    <text evidence="8 10">Involved in protein export. Acts as a chaperone by maintaining the newly synthesized protein in an open conformation. Functions as a peptidyl-prolyl cis-trans isomerase.</text>
</comment>
<evidence type="ECO:0000256" key="8">
    <source>
        <dbReference type="ARBA" id="ARBA00024849"/>
    </source>
</evidence>
<evidence type="ECO:0000256" key="6">
    <source>
        <dbReference type="ARBA" id="ARBA00023186"/>
    </source>
</evidence>
<dbReference type="PANTHER" id="PTHR30560:SF3">
    <property type="entry name" value="TRIGGER FACTOR-LIKE PROTEIN TIG, CHLOROPLASTIC"/>
    <property type="match status" value="1"/>
</dbReference>
<dbReference type="Pfam" id="PF05697">
    <property type="entry name" value="Trigger_N"/>
    <property type="match status" value="1"/>
</dbReference>
<evidence type="ECO:0000256" key="4">
    <source>
        <dbReference type="ARBA" id="ARBA00016902"/>
    </source>
</evidence>
<evidence type="ECO:0000259" key="13">
    <source>
        <dbReference type="PROSITE" id="PS50059"/>
    </source>
</evidence>
<keyword evidence="5 10" id="KW-0697">Rotamase</keyword>
<dbReference type="SUPFAM" id="SSF102735">
    <property type="entry name" value="Trigger factor ribosome-binding domain"/>
    <property type="match status" value="1"/>
</dbReference>
<evidence type="ECO:0000256" key="7">
    <source>
        <dbReference type="ARBA" id="ARBA00023235"/>
    </source>
</evidence>
<keyword evidence="6 10" id="KW-0143">Chaperone</keyword>
<dbReference type="Pfam" id="PF00254">
    <property type="entry name" value="FKBP_C"/>
    <property type="match status" value="1"/>
</dbReference>
<dbReference type="SUPFAM" id="SSF109998">
    <property type="entry name" value="Triger factor/SurA peptide-binding domain-like"/>
    <property type="match status" value="1"/>
</dbReference>
<evidence type="ECO:0000256" key="5">
    <source>
        <dbReference type="ARBA" id="ARBA00023110"/>
    </source>
</evidence>
<dbReference type="InterPro" id="IPR008880">
    <property type="entry name" value="Trigger_fac_C"/>
</dbReference>
<reference evidence="14 15" key="1">
    <citation type="journal article" date="2013" name="Int. J. Syst. Evol. Microbiol.">
        <title>Roseomonas aerophila sp. nov., isolated from air.</title>
        <authorList>
            <person name="Kim S.J."/>
            <person name="Weon H.Y."/>
            <person name="Ahn J.H."/>
            <person name="Hong S.B."/>
            <person name="Seok S.J."/>
            <person name="Whang K.S."/>
            <person name="Kwon S.W."/>
        </authorList>
    </citation>
    <scope>NUCLEOTIDE SEQUENCE [LARGE SCALE GENOMIC DNA]</scope>
    <source>
        <strain evidence="14 15">NBRC 108923</strain>
    </source>
</reference>
<name>A0ABR7RJZ2_9PROT</name>
<evidence type="ECO:0000256" key="3">
    <source>
        <dbReference type="ARBA" id="ARBA00013194"/>
    </source>
</evidence>
<dbReference type="InterPro" id="IPR008881">
    <property type="entry name" value="Trigger_fac_ribosome-bd_bac"/>
</dbReference>
<comment type="catalytic activity">
    <reaction evidence="1 10 11">
        <text>[protein]-peptidylproline (omega=180) = [protein]-peptidylproline (omega=0)</text>
        <dbReference type="Rhea" id="RHEA:16237"/>
        <dbReference type="Rhea" id="RHEA-COMP:10747"/>
        <dbReference type="Rhea" id="RHEA-COMP:10748"/>
        <dbReference type="ChEBI" id="CHEBI:83833"/>
        <dbReference type="ChEBI" id="CHEBI:83834"/>
        <dbReference type="EC" id="5.2.1.8"/>
    </reaction>
</comment>
<dbReference type="InterPro" id="IPR046357">
    <property type="entry name" value="PPIase_dom_sf"/>
</dbReference>
<dbReference type="Gene3D" id="1.10.3120.10">
    <property type="entry name" value="Trigger factor, C-terminal domain"/>
    <property type="match status" value="1"/>
</dbReference>
<evidence type="ECO:0000256" key="11">
    <source>
        <dbReference type="PROSITE-ProRule" id="PRU00277"/>
    </source>
</evidence>
<keyword evidence="10" id="KW-0963">Cytoplasm</keyword>
<proteinExistence type="inferred from homology"/>
<gene>
    <name evidence="10" type="primary">tig</name>
    <name evidence="14" type="ORF">IBL26_08615</name>
</gene>
<dbReference type="InterPro" id="IPR005215">
    <property type="entry name" value="Trig_fac"/>
</dbReference>
<dbReference type="Gene3D" id="3.10.50.40">
    <property type="match status" value="1"/>
</dbReference>
<evidence type="ECO:0000256" key="2">
    <source>
        <dbReference type="ARBA" id="ARBA00005464"/>
    </source>
</evidence>
<dbReference type="Gene3D" id="3.30.70.1050">
    <property type="entry name" value="Trigger factor ribosome-binding domain"/>
    <property type="match status" value="1"/>
</dbReference>
<keyword evidence="15" id="KW-1185">Reference proteome</keyword>
<dbReference type="EMBL" id="JACTVA010000011">
    <property type="protein sequence ID" value="MBC9206894.1"/>
    <property type="molecule type" value="Genomic_DNA"/>
</dbReference>
<evidence type="ECO:0000256" key="12">
    <source>
        <dbReference type="RuleBase" id="RU003914"/>
    </source>
</evidence>
<dbReference type="HAMAP" id="MF_00303">
    <property type="entry name" value="Trigger_factor_Tig"/>
    <property type="match status" value="1"/>
</dbReference>